<reference evidence="1 2" key="1">
    <citation type="submission" date="2023-03" db="EMBL/GenBank/DDBJ databases">
        <title>Bacillus Genome Sequencing.</title>
        <authorList>
            <person name="Dunlap C."/>
        </authorList>
    </citation>
    <scope>NUCLEOTIDE SEQUENCE [LARGE SCALE GENOMIC DNA]</scope>
    <source>
        <strain evidence="1 2">B-4107</strain>
    </source>
</reference>
<comment type="caution">
    <text evidence="1">The sequence shown here is derived from an EMBL/GenBank/DDBJ whole genome shotgun (WGS) entry which is preliminary data.</text>
</comment>
<evidence type="ECO:0008006" key="3">
    <source>
        <dbReference type="Google" id="ProtNLM"/>
    </source>
</evidence>
<dbReference type="EMBL" id="JAROAS010000021">
    <property type="protein sequence ID" value="MED4128608.1"/>
    <property type="molecule type" value="Genomic_DNA"/>
</dbReference>
<keyword evidence="2" id="KW-1185">Reference proteome</keyword>
<protein>
    <recommendedName>
        <fullName evidence="3">Phage tail protein</fullName>
    </recommendedName>
</protein>
<name>A0ABU6NK62_9BACI</name>
<organism evidence="1 2">
    <name type="scientific">Shouchella miscanthi</name>
    <dbReference type="NCBI Taxonomy" id="2598861"/>
    <lineage>
        <taxon>Bacteria</taxon>
        <taxon>Bacillati</taxon>
        <taxon>Bacillota</taxon>
        <taxon>Bacilli</taxon>
        <taxon>Bacillales</taxon>
        <taxon>Bacillaceae</taxon>
        <taxon>Shouchella</taxon>
    </lineage>
</organism>
<gene>
    <name evidence="1" type="ORF">P5F74_10725</name>
</gene>
<dbReference type="Proteomes" id="UP001341820">
    <property type="component" value="Unassembled WGS sequence"/>
</dbReference>
<dbReference type="RefSeq" id="WP_328237389.1">
    <property type="nucleotide sequence ID" value="NZ_JAROAS010000021.1"/>
</dbReference>
<evidence type="ECO:0000313" key="1">
    <source>
        <dbReference type="EMBL" id="MED4128608.1"/>
    </source>
</evidence>
<sequence length="303" mass="33872">MQMYVPFISSDIYVRTSDNNGNWRGWNKQATDGELKAHSNATNNPHNVTKSQVGLSNVQNFGVSNQATAEAGTNNSVYMTPLRTKQAIDKLRADKTPADRAAVLNPTLKQLSEYTIPDEFYLTTEEYMKMTDTPTNDNNLGWWGYNSYADAGEGLIQTLTANTIGNHIVYTRVIRRNSVGAWSLTSNADTGWVDMAVSGGLWANGNDTVRMRRIGNVVYCKGSIRGVPGDDTLICVIPEQFRPDKNLTMTNTGILNFGTVHTHRLDINMNGNFFFVRSTLRSHNGYTYDTWYSLDGLVWIARD</sequence>
<evidence type="ECO:0000313" key="2">
    <source>
        <dbReference type="Proteomes" id="UP001341820"/>
    </source>
</evidence>
<accession>A0ABU6NK62</accession>
<proteinExistence type="predicted"/>